<evidence type="ECO:0000256" key="1">
    <source>
        <dbReference type="SAM" id="MobiDB-lite"/>
    </source>
</evidence>
<feature type="region of interest" description="Disordered" evidence="1">
    <location>
        <begin position="102"/>
        <end position="121"/>
    </location>
</feature>
<dbReference type="GeneID" id="66068529"/>
<evidence type="ECO:0000313" key="3">
    <source>
        <dbReference type="Proteomes" id="UP000027002"/>
    </source>
</evidence>
<dbReference type="Proteomes" id="UP000027002">
    <property type="component" value="Chromosome 7"/>
</dbReference>
<keyword evidence="3" id="KW-1185">Reference proteome</keyword>
<gene>
    <name evidence="2" type="ORF">UV8b_07752</name>
</gene>
<dbReference type="RefSeq" id="XP_043001184.1">
    <property type="nucleotide sequence ID" value="XM_043145249.1"/>
</dbReference>
<proteinExistence type="predicted"/>
<dbReference type="EMBL" id="CP072759">
    <property type="protein sequence ID" value="QUC23511.1"/>
    <property type="molecule type" value="Genomic_DNA"/>
</dbReference>
<dbReference type="KEGG" id="uvi:66068529"/>
<name>A0A8E5ML37_USTVR</name>
<organism evidence="2 3">
    <name type="scientific">Ustilaginoidea virens</name>
    <name type="common">Rice false smut fungus</name>
    <name type="synonym">Villosiclava virens</name>
    <dbReference type="NCBI Taxonomy" id="1159556"/>
    <lineage>
        <taxon>Eukaryota</taxon>
        <taxon>Fungi</taxon>
        <taxon>Dikarya</taxon>
        <taxon>Ascomycota</taxon>
        <taxon>Pezizomycotina</taxon>
        <taxon>Sordariomycetes</taxon>
        <taxon>Hypocreomycetidae</taxon>
        <taxon>Hypocreales</taxon>
        <taxon>Clavicipitaceae</taxon>
        <taxon>Ustilaginoidea</taxon>
    </lineage>
</organism>
<sequence length="154" mass="16608">MHAESVCWSSVAASRARGCEARLVVMRHTRADCQVASRDASSTPKMRVFGLSSPFCCFSVHPNCSALRAPARPPLRRLSGATADCRTCPRLMGVECNATAPSGGLGPQHRPMPARQQPPANQQTCKRADVQTCQRARDAAAIGQCLASWVVFRD</sequence>
<evidence type="ECO:0000313" key="2">
    <source>
        <dbReference type="EMBL" id="QUC23511.1"/>
    </source>
</evidence>
<dbReference type="AlphaFoldDB" id="A0A8E5ML37"/>
<reference evidence="2" key="1">
    <citation type="submission" date="2020-03" db="EMBL/GenBank/DDBJ databases">
        <title>A mixture of massive structural variations and highly conserved coding sequences in Ustilaginoidea virens genome.</title>
        <authorList>
            <person name="Zhang K."/>
            <person name="Zhao Z."/>
            <person name="Zhang Z."/>
            <person name="Li Y."/>
            <person name="Hsiang T."/>
            <person name="Sun W."/>
        </authorList>
    </citation>
    <scope>NUCLEOTIDE SEQUENCE</scope>
    <source>
        <strain evidence="2">UV-8b</strain>
    </source>
</reference>
<protein>
    <submittedName>
        <fullName evidence="2">Uncharacterized protein</fullName>
    </submittedName>
</protein>
<accession>A0A8E5ML37</accession>